<keyword evidence="4" id="KW-1185">Reference proteome</keyword>
<sequence>MFNLYKMAVFLVFLYLPKIYQKFKNLLLILYRLIVYKAPARNVGKALIAGGGAAAWQNTPDLTAVAAHAVVKSLEHVIQANPGNKFIAYNNIPPDVPKVKTKSNSKGVLMMNPNVDDEASWIVHTVPGFPKALRGYVFPPEEIQKGHLFICLTIKESEIDAIAMALRIATPLIYHNDIPDAEINSRPNLKKLVNGESRLTPPLTICWHFQDFQTNSQIYCTMLQPKFQIIQWLPKIIFY</sequence>
<dbReference type="EMBL" id="JYDL01000267">
    <property type="protein sequence ID" value="KRX12803.1"/>
    <property type="molecule type" value="Genomic_DNA"/>
</dbReference>
<name>A0A0V0RE66_9BILA</name>
<dbReference type="Pfam" id="PF03265">
    <property type="entry name" value="DNase_II"/>
    <property type="match status" value="1"/>
</dbReference>
<protein>
    <submittedName>
        <fullName evidence="3">Deoxyribonuclease-2-alpha</fullName>
    </submittedName>
</protein>
<evidence type="ECO:0000256" key="1">
    <source>
        <dbReference type="ARBA" id="ARBA00007527"/>
    </source>
</evidence>
<comment type="similarity">
    <text evidence="1">Belongs to the DNase II family.</text>
</comment>
<evidence type="ECO:0000256" key="2">
    <source>
        <dbReference type="ARBA" id="ARBA00022801"/>
    </source>
</evidence>
<accession>A0A0V0RE66</accession>
<dbReference type="AlphaFoldDB" id="A0A0V0RE66"/>
<organism evidence="3 4">
    <name type="scientific">Trichinella nelsoni</name>
    <dbReference type="NCBI Taxonomy" id="6336"/>
    <lineage>
        <taxon>Eukaryota</taxon>
        <taxon>Metazoa</taxon>
        <taxon>Ecdysozoa</taxon>
        <taxon>Nematoda</taxon>
        <taxon>Enoplea</taxon>
        <taxon>Dorylaimia</taxon>
        <taxon>Trichinellida</taxon>
        <taxon>Trichinellidae</taxon>
        <taxon>Trichinella</taxon>
    </lineage>
</organism>
<keyword evidence="2" id="KW-0378">Hydrolase</keyword>
<dbReference type="GO" id="GO:0006309">
    <property type="term" value="P:apoptotic DNA fragmentation"/>
    <property type="evidence" value="ECO:0007669"/>
    <property type="project" value="TreeGrafter"/>
</dbReference>
<reference evidence="3 4" key="1">
    <citation type="submission" date="2015-01" db="EMBL/GenBank/DDBJ databases">
        <title>Evolution of Trichinella species and genotypes.</title>
        <authorList>
            <person name="Korhonen P.K."/>
            <person name="Edoardo P."/>
            <person name="Giuseppe L.R."/>
            <person name="Gasser R.B."/>
        </authorList>
    </citation>
    <scope>NUCLEOTIDE SEQUENCE [LARGE SCALE GENOMIC DNA]</scope>
    <source>
        <strain evidence="3">ISS37</strain>
    </source>
</reference>
<dbReference type="GO" id="GO:0004531">
    <property type="term" value="F:deoxyribonuclease II activity"/>
    <property type="evidence" value="ECO:0007669"/>
    <property type="project" value="InterPro"/>
</dbReference>
<proteinExistence type="inferred from homology"/>
<dbReference type="InterPro" id="IPR004947">
    <property type="entry name" value="DNase_II"/>
</dbReference>
<evidence type="ECO:0000313" key="3">
    <source>
        <dbReference type="EMBL" id="KRX12803.1"/>
    </source>
</evidence>
<evidence type="ECO:0000313" key="4">
    <source>
        <dbReference type="Proteomes" id="UP000054630"/>
    </source>
</evidence>
<dbReference type="PANTHER" id="PTHR10858:SF23">
    <property type="entry name" value="DEOXYRIBONUCLEASE II"/>
    <property type="match status" value="1"/>
</dbReference>
<dbReference type="Proteomes" id="UP000054630">
    <property type="component" value="Unassembled WGS sequence"/>
</dbReference>
<comment type="caution">
    <text evidence="3">The sequence shown here is derived from an EMBL/GenBank/DDBJ whole genome shotgun (WGS) entry which is preliminary data.</text>
</comment>
<dbReference type="PANTHER" id="PTHR10858">
    <property type="entry name" value="DEOXYRIBONUCLEASE II"/>
    <property type="match status" value="1"/>
</dbReference>
<dbReference type="OrthoDB" id="10261598at2759"/>
<gene>
    <name evidence="3" type="primary">DNASE2</name>
    <name evidence="3" type="ORF">T07_2641</name>
</gene>